<evidence type="ECO:0000256" key="1">
    <source>
        <dbReference type="SAM" id="MobiDB-lite"/>
    </source>
</evidence>
<dbReference type="GO" id="GO:1990756">
    <property type="term" value="F:ubiquitin-like ligase-substrate adaptor activity"/>
    <property type="evidence" value="ECO:0007669"/>
    <property type="project" value="TreeGrafter"/>
</dbReference>
<dbReference type="InterPro" id="IPR011990">
    <property type="entry name" value="TPR-like_helical_dom_sf"/>
</dbReference>
<dbReference type="GO" id="GO:0031462">
    <property type="term" value="C:Cul2-RING ubiquitin ligase complex"/>
    <property type="evidence" value="ECO:0007669"/>
    <property type="project" value="TreeGrafter"/>
</dbReference>
<dbReference type="Gene3D" id="1.25.40.10">
    <property type="entry name" value="Tetratricopeptide repeat domain"/>
    <property type="match status" value="1"/>
</dbReference>
<feature type="region of interest" description="Disordered" evidence="1">
    <location>
        <begin position="299"/>
        <end position="327"/>
    </location>
</feature>
<dbReference type="PANTHER" id="PTHR46575">
    <property type="entry name" value="AMYLOID PROTEIN-BINDING PROTEIN 2"/>
    <property type="match status" value="1"/>
</dbReference>
<evidence type="ECO:0000313" key="2">
    <source>
        <dbReference type="EMBL" id="MBW67744.1"/>
    </source>
</evidence>
<dbReference type="GO" id="GO:0006886">
    <property type="term" value="P:intracellular protein transport"/>
    <property type="evidence" value="ECO:0007669"/>
    <property type="project" value="InterPro"/>
</dbReference>
<reference evidence="2" key="1">
    <citation type="submission" date="2018-01" db="EMBL/GenBank/DDBJ databases">
        <title>An insight into the sialome of Amazonian anophelines.</title>
        <authorList>
            <person name="Ribeiro J.M."/>
            <person name="Scarpassa V."/>
            <person name="Calvo E."/>
        </authorList>
    </citation>
    <scope>NUCLEOTIDE SEQUENCE</scope>
</reference>
<feature type="compositionally biased region" description="Low complexity" evidence="1">
    <location>
        <begin position="300"/>
        <end position="320"/>
    </location>
</feature>
<dbReference type="VEuPathDB" id="VectorBase:ADAR2_001522"/>
<proteinExistence type="predicted"/>
<dbReference type="EMBL" id="GGFL01003566">
    <property type="protein sequence ID" value="MBW67744.1"/>
    <property type="molecule type" value="Transcribed_RNA"/>
</dbReference>
<dbReference type="PANTHER" id="PTHR46575:SF1">
    <property type="entry name" value="AMYLOID PROTEIN-BINDING PROTEIN 2"/>
    <property type="match status" value="1"/>
</dbReference>
<organism evidence="2">
    <name type="scientific">Anopheles darlingi</name>
    <name type="common">Mosquito</name>
    <dbReference type="NCBI Taxonomy" id="43151"/>
    <lineage>
        <taxon>Eukaryota</taxon>
        <taxon>Metazoa</taxon>
        <taxon>Ecdysozoa</taxon>
        <taxon>Arthropoda</taxon>
        <taxon>Hexapoda</taxon>
        <taxon>Insecta</taxon>
        <taxon>Pterygota</taxon>
        <taxon>Neoptera</taxon>
        <taxon>Endopterygota</taxon>
        <taxon>Diptera</taxon>
        <taxon>Nematocera</taxon>
        <taxon>Culicoidea</taxon>
        <taxon>Culicidae</taxon>
        <taxon>Anophelinae</taxon>
        <taxon>Anopheles</taxon>
    </lineage>
</organism>
<protein>
    <recommendedName>
        <fullName evidence="3">Amyloid binding protein</fullName>
    </recommendedName>
</protein>
<dbReference type="AlphaFoldDB" id="A0A2M4CQY8"/>
<dbReference type="GO" id="GO:0043161">
    <property type="term" value="P:proteasome-mediated ubiquitin-dependent protein catabolic process"/>
    <property type="evidence" value="ECO:0007669"/>
    <property type="project" value="TreeGrafter"/>
</dbReference>
<dbReference type="InterPro" id="IPR042476">
    <property type="entry name" value="APPBP2"/>
</dbReference>
<name>A0A2M4CQY8_ANODA</name>
<sequence length="533" mass="58713">MISELFNTMHKARFSGIRIVPENSPSLQQSCVRAFVESVLLRSEESEGSERIVQLQFLPATLLTAILNRMCAYPALRGVLRDELADPVTFMKLFNGYAPDYGTLEKCLREAALCGRPQILKDLANGYCDMLRTLVLPTLRKHGSYCSDSAPVIMARALETLKFGAYLCEAGWCRAAVDVLSVTEELLGLLLLLANQLPAQLSSAHRSTHRQLTVKCLVQLLRAQIGACLTSKATVTVGKLLSFVDGSVAATDDNNSISTTLLVKVFLQLGNYYYHVQDLDRCHFWALRALATLDAQAEPGADTSSATTGTGATATDSGVGDSDDGHDSDGASQLGDVIEVLQLIALFCVAKERHDLGNMLISQAVRRARAHYGSLHRRYADVLQHYGFALLRMNAILPAITAFTECLDIVGRVYGLLSPHAVVLEGYLAHCFYLRSHTTGRFDMALRHADAAIDLARQLMPGSRLVRRQLEATRDLILRGPDRTLVTKESEPSRERDYRPFTLHEIREKFYELDSSFEREAAVLASPSCGLAC</sequence>
<evidence type="ECO:0008006" key="3">
    <source>
        <dbReference type="Google" id="ProtNLM"/>
    </source>
</evidence>
<accession>A0A2M4CQY8</accession>